<evidence type="ECO:0000256" key="1">
    <source>
        <dbReference type="ARBA" id="ARBA00005234"/>
    </source>
</evidence>
<dbReference type="InterPro" id="IPR051947">
    <property type="entry name" value="Sentrin-specific_protease"/>
</dbReference>
<organism evidence="8 9">
    <name type="scientific">Ectocarpus siliculosus</name>
    <name type="common">Brown alga</name>
    <name type="synonym">Conferva siliculosa</name>
    <dbReference type="NCBI Taxonomy" id="2880"/>
    <lineage>
        <taxon>Eukaryota</taxon>
        <taxon>Sar</taxon>
        <taxon>Stramenopiles</taxon>
        <taxon>Ochrophyta</taxon>
        <taxon>PX clade</taxon>
        <taxon>Phaeophyceae</taxon>
        <taxon>Ectocarpales</taxon>
        <taxon>Ectocarpaceae</taxon>
        <taxon>Ectocarpus</taxon>
    </lineage>
</organism>
<evidence type="ECO:0000313" key="8">
    <source>
        <dbReference type="EMBL" id="CBJ32026.1"/>
    </source>
</evidence>
<evidence type="ECO:0000256" key="3">
    <source>
        <dbReference type="ARBA" id="ARBA00022670"/>
    </source>
</evidence>
<dbReference type="OrthoDB" id="442460at2759"/>
<dbReference type="InParanoid" id="D7FWD8"/>
<dbReference type="Gene3D" id="3.40.395.10">
    <property type="entry name" value="Adenoviral Proteinase, Chain A"/>
    <property type="match status" value="1"/>
</dbReference>
<evidence type="ECO:0000313" key="9">
    <source>
        <dbReference type="Proteomes" id="UP000002630"/>
    </source>
</evidence>
<feature type="compositionally biased region" description="Gly residues" evidence="6">
    <location>
        <begin position="182"/>
        <end position="200"/>
    </location>
</feature>
<keyword evidence="4" id="KW-0833">Ubl conjugation pathway</keyword>
<reference evidence="8 9" key="1">
    <citation type="journal article" date="2010" name="Nature">
        <title>The Ectocarpus genome and the independent evolution of multicellularity in brown algae.</title>
        <authorList>
            <person name="Cock J.M."/>
            <person name="Sterck L."/>
            <person name="Rouze P."/>
            <person name="Scornet D."/>
            <person name="Allen A.E."/>
            <person name="Amoutzias G."/>
            <person name="Anthouard V."/>
            <person name="Artiguenave F."/>
            <person name="Aury J.M."/>
            <person name="Badger J.H."/>
            <person name="Beszteri B."/>
            <person name="Billiau K."/>
            <person name="Bonnet E."/>
            <person name="Bothwell J.H."/>
            <person name="Bowler C."/>
            <person name="Boyen C."/>
            <person name="Brownlee C."/>
            <person name="Carrano C.J."/>
            <person name="Charrier B."/>
            <person name="Cho G.Y."/>
            <person name="Coelho S.M."/>
            <person name="Collen J."/>
            <person name="Corre E."/>
            <person name="Da Silva C."/>
            <person name="Delage L."/>
            <person name="Delaroque N."/>
            <person name="Dittami S.M."/>
            <person name="Doulbeau S."/>
            <person name="Elias M."/>
            <person name="Farnham G."/>
            <person name="Gachon C.M."/>
            <person name="Gschloessl B."/>
            <person name="Heesch S."/>
            <person name="Jabbari K."/>
            <person name="Jubin C."/>
            <person name="Kawai H."/>
            <person name="Kimura K."/>
            <person name="Kloareg B."/>
            <person name="Kupper F.C."/>
            <person name="Lang D."/>
            <person name="Le Bail A."/>
            <person name="Leblanc C."/>
            <person name="Lerouge P."/>
            <person name="Lohr M."/>
            <person name="Lopez P.J."/>
            <person name="Martens C."/>
            <person name="Maumus F."/>
            <person name="Michel G."/>
            <person name="Miranda-Saavedra D."/>
            <person name="Morales J."/>
            <person name="Moreau H."/>
            <person name="Motomura T."/>
            <person name="Nagasato C."/>
            <person name="Napoli C.A."/>
            <person name="Nelson D.R."/>
            <person name="Nyvall-Collen P."/>
            <person name="Peters A.F."/>
            <person name="Pommier C."/>
            <person name="Potin P."/>
            <person name="Poulain J."/>
            <person name="Quesneville H."/>
            <person name="Read B."/>
            <person name="Rensing S.A."/>
            <person name="Ritter A."/>
            <person name="Rousvoal S."/>
            <person name="Samanta M."/>
            <person name="Samson G."/>
            <person name="Schroeder D.C."/>
            <person name="Segurens B."/>
            <person name="Strittmatter M."/>
            <person name="Tonon T."/>
            <person name="Tregear J.W."/>
            <person name="Valentin K."/>
            <person name="von Dassow P."/>
            <person name="Yamagishi T."/>
            <person name="Van de Peer Y."/>
            <person name="Wincker P."/>
        </authorList>
    </citation>
    <scope>NUCLEOTIDE SEQUENCE [LARGE SCALE GENOMIC DNA]</scope>
    <source>
        <strain evidence="9">Ec32 / CCAP1310/4</strain>
    </source>
</reference>
<name>D7FWD8_ECTSI</name>
<keyword evidence="3" id="KW-0645">Protease</keyword>
<dbReference type="EMBL" id="FN648491">
    <property type="protein sequence ID" value="CBJ32026.1"/>
    <property type="molecule type" value="Genomic_DNA"/>
</dbReference>
<evidence type="ECO:0000259" key="7">
    <source>
        <dbReference type="PROSITE" id="PS50600"/>
    </source>
</evidence>
<feature type="compositionally biased region" description="Basic residues" evidence="6">
    <location>
        <begin position="1"/>
        <end position="12"/>
    </location>
</feature>
<feature type="compositionally biased region" description="Basic and acidic residues" evidence="6">
    <location>
        <begin position="113"/>
        <end position="123"/>
    </location>
</feature>
<keyword evidence="9" id="KW-1185">Reference proteome</keyword>
<dbReference type="Proteomes" id="UP000002630">
    <property type="component" value="Linkage Group LG14"/>
</dbReference>
<dbReference type="GO" id="GO:0006508">
    <property type="term" value="P:proteolysis"/>
    <property type="evidence" value="ECO:0007669"/>
    <property type="project" value="UniProtKB-KW"/>
</dbReference>
<dbReference type="GO" id="GO:0005634">
    <property type="term" value="C:nucleus"/>
    <property type="evidence" value="ECO:0007669"/>
    <property type="project" value="TreeGrafter"/>
</dbReference>
<dbReference type="GO" id="GO:0070139">
    <property type="term" value="F:SUMO-specific endopeptidase activity"/>
    <property type="evidence" value="ECO:0007669"/>
    <property type="project" value="TreeGrafter"/>
</dbReference>
<dbReference type="GO" id="GO:0005737">
    <property type="term" value="C:cytoplasm"/>
    <property type="evidence" value="ECO:0007669"/>
    <property type="project" value="TreeGrafter"/>
</dbReference>
<sequence length="466" mass="50425">MDTIAHRWKRNSRTIDRTSTSGELDAEALRHPTDFQRTIKSVEECTAEAGHGVTSNAWRKRLESAKSEVKTACLKAISSKGTRPDAILEAANVFVEKISSTYTDEKVDQVKTFRNGAEEEKKAGSTSTRHMTREAFRQRGTGGGGVGTGHDGEDSRDPGGEGASSGSSSQDAGPRGDAERWNGGGGSVAAGADGNQGGDARGLAAAAAPACDTGDAAAAVVGSGGRTKPNCGCMDETKVHIFSSSFFTKLVEKDIDEFNAAYGGVKRWSRHVDLFSMKFVMVPVVEDEHWRLACLCNLNKLEAKWKDTGRGDLVFDPDVLPLVCPQAPTQPNAYARGVYVLRFAKGSSSLCPCMEMYQKWPVVKEAGVNDGMQAHFNPELFSPSDITEERRMLGKLLQDCKVRYKREEEQQSSEKRKASGNTHAGSNSGSEVEVEEPPPTMSSGDLSDAWCCRWNNKNNPSLATQR</sequence>
<evidence type="ECO:0000256" key="6">
    <source>
        <dbReference type="SAM" id="MobiDB-lite"/>
    </source>
</evidence>
<proteinExistence type="inferred from homology"/>
<protein>
    <submittedName>
        <fullName evidence="8">SUMO deconjugating cysteine peptidase Ulp2</fullName>
    </submittedName>
</protein>
<feature type="compositionally biased region" description="Gly residues" evidence="6">
    <location>
        <begin position="140"/>
        <end position="149"/>
    </location>
</feature>
<dbReference type="InterPro" id="IPR003653">
    <property type="entry name" value="Peptidase_C48_C"/>
</dbReference>
<dbReference type="PROSITE" id="PS50600">
    <property type="entry name" value="ULP_PROTEASE"/>
    <property type="match status" value="1"/>
</dbReference>
<evidence type="ECO:0000256" key="4">
    <source>
        <dbReference type="ARBA" id="ARBA00022786"/>
    </source>
</evidence>
<dbReference type="STRING" id="2880.D7FWD8"/>
<dbReference type="eggNOG" id="KOG0779">
    <property type="taxonomic scope" value="Eukaryota"/>
</dbReference>
<feature type="region of interest" description="Disordered" evidence="6">
    <location>
        <begin position="407"/>
        <end position="449"/>
    </location>
</feature>
<dbReference type="GO" id="GO:0016926">
    <property type="term" value="P:protein desumoylation"/>
    <property type="evidence" value="ECO:0007669"/>
    <property type="project" value="TreeGrafter"/>
</dbReference>
<evidence type="ECO:0000256" key="5">
    <source>
        <dbReference type="ARBA" id="ARBA00022801"/>
    </source>
</evidence>
<comment type="similarity">
    <text evidence="1">Belongs to the peptidase C48 family.</text>
</comment>
<dbReference type="AlphaFoldDB" id="D7FWD8"/>
<feature type="region of interest" description="Disordered" evidence="6">
    <location>
        <begin position="113"/>
        <end position="201"/>
    </location>
</feature>
<feature type="domain" description="Ubiquitin-like protease family profile" evidence="7">
    <location>
        <begin position="187"/>
        <end position="347"/>
    </location>
</feature>
<feature type="compositionally biased region" description="Low complexity" evidence="6">
    <location>
        <begin position="164"/>
        <end position="173"/>
    </location>
</feature>
<dbReference type="EMBL" id="FN649739">
    <property type="protein sequence ID" value="CBJ32026.1"/>
    <property type="molecule type" value="Genomic_DNA"/>
</dbReference>
<gene>
    <name evidence="8" type="ORF">Esi_0303_0006</name>
</gene>
<feature type="region of interest" description="Disordered" evidence="6">
    <location>
        <begin position="1"/>
        <end position="20"/>
    </location>
</feature>
<evidence type="ECO:0000256" key="2">
    <source>
        <dbReference type="ARBA" id="ARBA00022553"/>
    </source>
</evidence>
<dbReference type="InterPro" id="IPR038765">
    <property type="entry name" value="Papain-like_cys_pep_sf"/>
</dbReference>
<feature type="compositionally biased region" description="Basic and acidic residues" evidence="6">
    <location>
        <begin position="407"/>
        <end position="417"/>
    </location>
</feature>
<dbReference type="PANTHER" id="PTHR46896">
    <property type="entry name" value="SENTRIN-SPECIFIC PROTEASE"/>
    <property type="match status" value="1"/>
</dbReference>
<dbReference type="SUPFAM" id="SSF54001">
    <property type="entry name" value="Cysteine proteinases"/>
    <property type="match status" value="1"/>
</dbReference>
<feature type="compositionally biased region" description="Basic and acidic residues" evidence="6">
    <location>
        <begin position="150"/>
        <end position="159"/>
    </location>
</feature>
<feature type="compositionally biased region" description="Polar residues" evidence="6">
    <location>
        <begin position="419"/>
        <end position="430"/>
    </location>
</feature>
<keyword evidence="5" id="KW-0378">Hydrolase</keyword>
<keyword evidence="2" id="KW-0597">Phosphoprotein</keyword>
<dbReference type="PANTHER" id="PTHR46896:SF3">
    <property type="entry name" value="FI06413P-RELATED"/>
    <property type="match status" value="1"/>
</dbReference>
<accession>D7FWD8</accession>
<dbReference type="Pfam" id="PF02902">
    <property type="entry name" value="Peptidase_C48"/>
    <property type="match status" value="1"/>
</dbReference>